<evidence type="ECO:0000256" key="3">
    <source>
        <dbReference type="ARBA" id="ARBA00009370"/>
    </source>
</evidence>
<dbReference type="STRING" id="1293598.IV56_GL001122"/>
<dbReference type="PANTHER" id="PTHR43390">
    <property type="entry name" value="SIGNAL PEPTIDASE I"/>
    <property type="match status" value="1"/>
</dbReference>
<dbReference type="InterPro" id="IPR000223">
    <property type="entry name" value="Pept_S26A_signal_pept_1"/>
</dbReference>
<dbReference type="GO" id="GO:0005886">
    <property type="term" value="C:plasma membrane"/>
    <property type="evidence" value="ECO:0007669"/>
    <property type="project" value="UniProtKB-SubCell"/>
</dbReference>
<evidence type="ECO:0000256" key="2">
    <source>
        <dbReference type="ARBA" id="ARBA00004401"/>
    </source>
</evidence>
<dbReference type="InterPro" id="IPR019758">
    <property type="entry name" value="Pept_S26A_signal_pept_1_CS"/>
</dbReference>
<keyword evidence="5 8" id="KW-0645">Protease</keyword>
<feature type="active site" evidence="7">
    <location>
        <position position="93"/>
    </location>
</feature>
<keyword evidence="8" id="KW-0812">Transmembrane</keyword>
<dbReference type="PANTHER" id="PTHR43390:SF1">
    <property type="entry name" value="CHLOROPLAST PROCESSING PEPTIDASE"/>
    <property type="match status" value="1"/>
</dbReference>
<evidence type="ECO:0000256" key="4">
    <source>
        <dbReference type="ARBA" id="ARBA00013208"/>
    </source>
</evidence>
<evidence type="ECO:0000313" key="11">
    <source>
        <dbReference type="Proteomes" id="UP000050969"/>
    </source>
</evidence>
<dbReference type="EC" id="3.4.21.89" evidence="4 8"/>
<evidence type="ECO:0000313" key="10">
    <source>
        <dbReference type="EMBL" id="KRO16341.1"/>
    </source>
</evidence>
<comment type="catalytic activity">
    <reaction evidence="1 8">
        <text>Cleavage of hydrophobic, N-terminal signal or leader sequences from secreted and periplasmic proteins.</text>
        <dbReference type="EC" id="3.4.21.89"/>
    </reaction>
</comment>
<proteinExistence type="inferred from homology"/>
<keyword evidence="8" id="KW-1133">Transmembrane helix</keyword>
<feature type="transmembrane region" description="Helical" evidence="8">
    <location>
        <begin position="20"/>
        <end position="41"/>
    </location>
</feature>
<dbReference type="GO" id="GO:0006465">
    <property type="term" value="P:signal peptide processing"/>
    <property type="evidence" value="ECO:0007669"/>
    <property type="project" value="InterPro"/>
</dbReference>
<evidence type="ECO:0000259" key="9">
    <source>
        <dbReference type="Pfam" id="PF10502"/>
    </source>
</evidence>
<dbReference type="GO" id="GO:0004252">
    <property type="term" value="F:serine-type endopeptidase activity"/>
    <property type="evidence" value="ECO:0007669"/>
    <property type="project" value="InterPro"/>
</dbReference>
<keyword evidence="6 8" id="KW-0378">Hydrolase</keyword>
<feature type="active site" evidence="7">
    <location>
        <position position="54"/>
    </location>
</feature>
<dbReference type="PATRIC" id="fig|1293598.4.peg.1185"/>
<sequence>MSLILDKQNNKQPAKKSSPVRTVVEFVVLLAVIMFGTYFIVNNVVSKDIVSGTSMQPTLEDGDRLYSLRHRGVKRNDIVVIHAPDREGELYIKRVIGMPGDTVESKNDVLYVNGKKQAQPYLKSSFMKTEIASWAQQQNVDPSSIKFTGDFNIATLPSTKRKTVPAGHYFVMGDNRLVSHDGRDFGFISKSKVQSVVAWRYWPLNEMKFY</sequence>
<dbReference type="PRINTS" id="PR00727">
    <property type="entry name" value="LEADERPTASE"/>
</dbReference>
<comment type="subcellular location">
    <subcellularLocation>
        <location evidence="2">Cell membrane</location>
        <topology evidence="2">Single-pass type II membrane protein</topology>
    </subcellularLocation>
    <subcellularLocation>
        <location evidence="8">Membrane</location>
        <topology evidence="8">Single-pass type II membrane protein</topology>
    </subcellularLocation>
</comment>
<comment type="similarity">
    <text evidence="3 8">Belongs to the peptidase S26 family.</text>
</comment>
<reference evidence="10 11" key="1">
    <citation type="journal article" date="2015" name="Genome Announc.">
        <title>Expanding the biotechnology potential of lactobacilli through comparative genomics of 213 strains and associated genera.</title>
        <authorList>
            <person name="Sun Z."/>
            <person name="Harris H.M."/>
            <person name="McCann A."/>
            <person name="Guo C."/>
            <person name="Argimon S."/>
            <person name="Zhang W."/>
            <person name="Yang X."/>
            <person name="Jeffery I.B."/>
            <person name="Cooney J.C."/>
            <person name="Kagawa T.F."/>
            <person name="Liu W."/>
            <person name="Song Y."/>
            <person name="Salvetti E."/>
            <person name="Wrobel A."/>
            <person name="Rasinkangas P."/>
            <person name="Parkhill J."/>
            <person name="Rea M.C."/>
            <person name="O'Sullivan O."/>
            <person name="Ritari J."/>
            <person name="Douillard F.P."/>
            <person name="Paul Ross R."/>
            <person name="Yang R."/>
            <person name="Briner A.E."/>
            <person name="Felis G.E."/>
            <person name="de Vos W.M."/>
            <person name="Barrangou R."/>
            <person name="Klaenhammer T.R."/>
            <person name="Caufield P.W."/>
            <person name="Cui Y."/>
            <person name="Zhang H."/>
            <person name="O'Toole P.W."/>
        </authorList>
    </citation>
    <scope>NUCLEOTIDE SEQUENCE [LARGE SCALE GENOMIC DNA]</scope>
    <source>
        <strain evidence="10 11">DSM 24301</strain>
    </source>
</reference>
<keyword evidence="11" id="KW-1185">Reference proteome</keyword>
<dbReference type="AlphaFoldDB" id="A0A0R2MRY8"/>
<dbReference type="CDD" id="cd06530">
    <property type="entry name" value="S26_SPase_I"/>
    <property type="match status" value="1"/>
</dbReference>
<keyword evidence="8" id="KW-0472">Membrane</keyword>
<comment type="caution">
    <text evidence="10">The sequence shown here is derived from an EMBL/GenBank/DDBJ whole genome shotgun (WGS) entry which is preliminary data.</text>
</comment>
<evidence type="ECO:0000256" key="6">
    <source>
        <dbReference type="ARBA" id="ARBA00022801"/>
    </source>
</evidence>
<protein>
    <recommendedName>
        <fullName evidence="4 8">Signal peptidase I</fullName>
        <ecNumber evidence="4 8">3.4.21.89</ecNumber>
    </recommendedName>
</protein>
<gene>
    <name evidence="10" type="ORF">IV56_GL001122</name>
</gene>
<evidence type="ECO:0000256" key="1">
    <source>
        <dbReference type="ARBA" id="ARBA00000677"/>
    </source>
</evidence>
<dbReference type="NCBIfam" id="TIGR02227">
    <property type="entry name" value="sigpep_I_bact"/>
    <property type="match status" value="1"/>
</dbReference>
<dbReference type="SUPFAM" id="SSF51306">
    <property type="entry name" value="LexA/Signal peptidase"/>
    <property type="match status" value="1"/>
</dbReference>
<dbReference type="InterPro" id="IPR019533">
    <property type="entry name" value="Peptidase_S26"/>
</dbReference>
<evidence type="ECO:0000256" key="7">
    <source>
        <dbReference type="PIRSR" id="PIRSR600223-1"/>
    </source>
</evidence>
<name>A0A0R2MRY8_9LACO</name>
<dbReference type="Gene3D" id="2.10.109.10">
    <property type="entry name" value="Umud Fragment, subunit A"/>
    <property type="match status" value="1"/>
</dbReference>
<accession>A0A0R2MRY8</accession>
<dbReference type="EMBL" id="JQCE01000038">
    <property type="protein sequence ID" value="KRO16341.1"/>
    <property type="molecule type" value="Genomic_DNA"/>
</dbReference>
<organism evidence="10 11">
    <name type="scientific">Lacticaseibacillus saniviri JCM 17471 = DSM 24301</name>
    <dbReference type="NCBI Taxonomy" id="1293598"/>
    <lineage>
        <taxon>Bacteria</taxon>
        <taxon>Bacillati</taxon>
        <taxon>Bacillota</taxon>
        <taxon>Bacilli</taxon>
        <taxon>Lactobacillales</taxon>
        <taxon>Lactobacillaceae</taxon>
        <taxon>Lacticaseibacillus</taxon>
    </lineage>
</organism>
<dbReference type="PROSITE" id="PS00501">
    <property type="entry name" value="SPASE_I_1"/>
    <property type="match status" value="1"/>
</dbReference>
<dbReference type="Pfam" id="PF10502">
    <property type="entry name" value="Peptidase_S26"/>
    <property type="match status" value="1"/>
</dbReference>
<dbReference type="GO" id="GO:0009003">
    <property type="term" value="F:signal peptidase activity"/>
    <property type="evidence" value="ECO:0007669"/>
    <property type="project" value="UniProtKB-EC"/>
</dbReference>
<dbReference type="Proteomes" id="UP000050969">
    <property type="component" value="Unassembled WGS sequence"/>
</dbReference>
<dbReference type="InterPro" id="IPR036286">
    <property type="entry name" value="LexA/Signal_pep-like_sf"/>
</dbReference>
<evidence type="ECO:0000256" key="8">
    <source>
        <dbReference type="RuleBase" id="RU362042"/>
    </source>
</evidence>
<dbReference type="InterPro" id="IPR019756">
    <property type="entry name" value="Pept_S26A_signal_pept_1_Ser-AS"/>
</dbReference>
<dbReference type="PROSITE" id="PS00761">
    <property type="entry name" value="SPASE_I_3"/>
    <property type="match status" value="1"/>
</dbReference>
<evidence type="ECO:0000256" key="5">
    <source>
        <dbReference type="ARBA" id="ARBA00022670"/>
    </source>
</evidence>
<feature type="domain" description="Peptidase S26" evidence="9">
    <location>
        <begin position="26"/>
        <end position="202"/>
    </location>
</feature>